<dbReference type="Gene3D" id="3.40.390.70">
    <property type="match status" value="1"/>
</dbReference>
<name>A0ABQ3HV59_9SPHI</name>
<evidence type="ECO:0000256" key="1">
    <source>
        <dbReference type="SAM" id="SignalP"/>
    </source>
</evidence>
<sequence>MKLIMKIYSILLLSSFLLFSCSEDALDTDSVFVDKTVDKNDLDNYIEHNFTKDYNIAIVYKFVEAESDLNYNLSPAQYESSVRMTKLLYYLGIEPYDKVTGSKAFINSYFPKLLNYIGSPAYRNNGTFVLGTAEGGTKITLYALNDLNETSATNATFLNRYYFHTMHHEFAHILHQTRDYPSSFNQITGSGYVADSWNSIYSDATAAADGFISPYASKEANEDFVETYSFYITLSPAQWEQKISAGGAAGRAKIEAKLDIVRAYFMNVWNIDLDVLRDEILARQASLPDFDQLSLK</sequence>
<dbReference type="InterPro" id="IPR030890">
    <property type="entry name" value="LP_HExxH_w_TonB"/>
</dbReference>
<dbReference type="Pfam" id="PF15890">
    <property type="entry name" value="Peptidase_Mx1"/>
    <property type="match status" value="1"/>
</dbReference>
<dbReference type="PROSITE" id="PS51257">
    <property type="entry name" value="PROKAR_LIPOPROTEIN"/>
    <property type="match status" value="1"/>
</dbReference>
<keyword evidence="1" id="KW-0732">Signal</keyword>
<protein>
    <recommendedName>
        <fullName evidence="4">Substrate import-associated zinc metallohydrolase lipoprotein</fullName>
    </recommendedName>
</protein>
<feature type="signal peptide" evidence="1">
    <location>
        <begin position="1"/>
        <end position="25"/>
    </location>
</feature>
<dbReference type="EMBL" id="BNAF01000007">
    <property type="protein sequence ID" value="GHE37602.1"/>
    <property type="molecule type" value="Genomic_DNA"/>
</dbReference>
<proteinExistence type="predicted"/>
<dbReference type="Proteomes" id="UP000620550">
    <property type="component" value="Unassembled WGS sequence"/>
</dbReference>
<reference evidence="3" key="1">
    <citation type="journal article" date="2019" name="Int. J. Syst. Evol. Microbiol.">
        <title>The Global Catalogue of Microorganisms (GCM) 10K type strain sequencing project: providing services to taxonomists for standard genome sequencing and annotation.</title>
        <authorList>
            <consortium name="The Broad Institute Genomics Platform"/>
            <consortium name="The Broad Institute Genome Sequencing Center for Infectious Disease"/>
            <person name="Wu L."/>
            <person name="Ma J."/>
        </authorList>
    </citation>
    <scope>NUCLEOTIDE SEQUENCE [LARGE SCALE GENOMIC DNA]</scope>
    <source>
        <strain evidence="3">CGMCC 1.12966</strain>
    </source>
</reference>
<evidence type="ECO:0000313" key="2">
    <source>
        <dbReference type="EMBL" id="GHE37602.1"/>
    </source>
</evidence>
<gene>
    <name evidence="2" type="ORF">GCM10017764_21110</name>
</gene>
<dbReference type="SUPFAM" id="SSF55486">
    <property type="entry name" value="Metalloproteases ('zincins'), catalytic domain"/>
    <property type="match status" value="1"/>
</dbReference>
<comment type="caution">
    <text evidence="2">The sequence shown here is derived from an EMBL/GenBank/DDBJ whole genome shotgun (WGS) entry which is preliminary data.</text>
</comment>
<feature type="chain" id="PRO_5046338053" description="Substrate import-associated zinc metallohydrolase lipoprotein" evidence="1">
    <location>
        <begin position="26"/>
        <end position="296"/>
    </location>
</feature>
<dbReference type="NCBIfam" id="TIGR04549">
    <property type="entry name" value="LP_HExxH_w_tonB"/>
    <property type="match status" value="1"/>
</dbReference>
<keyword evidence="3" id="KW-1185">Reference proteome</keyword>
<evidence type="ECO:0008006" key="4">
    <source>
        <dbReference type="Google" id="ProtNLM"/>
    </source>
</evidence>
<evidence type="ECO:0000313" key="3">
    <source>
        <dbReference type="Proteomes" id="UP000620550"/>
    </source>
</evidence>
<accession>A0ABQ3HV59</accession>
<organism evidence="2 3">
    <name type="scientific">Sphingobacterium griseoflavum</name>
    <dbReference type="NCBI Taxonomy" id="1474952"/>
    <lineage>
        <taxon>Bacteria</taxon>
        <taxon>Pseudomonadati</taxon>
        <taxon>Bacteroidota</taxon>
        <taxon>Sphingobacteriia</taxon>
        <taxon>Sphingobacteriales</taxon>
        <taxon>Sphingobacteriaceae</taxon>
        <taxon>Sphingobacterium</taxon>
    </lineage>
</organism>